<evidence type="ECO:0000256" key="8">
    <source>
        <dbReference type="SAM" id="MobiDB-lite"/>
    </source>
</evidence>
<dbReference type="InterPro" id="IPR004638">
    <property type="entry name" value="EmrB-like"/>
</dbReference>
<feature type="transmembrane region" description="Helical" evidence="9">
    <location>
        <begin position="375"/>
        <end position="393"/>
    </location>
</feature>
<feature type="transmembrane region" description="Helical" evidence="9">
    <location>
        <begin position="501"/>
        <end position="520"/>
    </location>
</feature>
<dbReference type="CDD" id="cd17502">
    <property type="entry name" value="MFS_Azr1_MDR_like"/>
    <property type="match status" value="1"/>
</dbReference>
<name>A0A839NAY8_9MICO</name>
<evidence type="ECO:0000256" key="2">
    <source>
        <dbReference type="ARBA" id="ARBA00007520"/>
    </source>
</evidence>
<dbReference type="AlphaFoldDB" id="A0A839NAY8"/>
<dbReference type="Gene3D" id="1.20.1720.10">
    <property type="entry name" value="Multidrug resistance protein D"/>
    <property type="match status" value="1"/>
</dbReference>
<evidence type="ECO:0000256" key="7">
    <source>
        <dbReference type="ARBA" id="ARBA00023136"/>
    </source>
</evidence>
<dbReference type="PANTHER" id="PTHR23501:SF197">
    <property type="entry name" value="COMD"/>
    <property type="match status" value="1"/>
</dbReference>
<proteinExistence type="inferred from homology"/>
<keyword evidence="7 9" id="KW-0472">Membrane</keyword>
<feature type="compositionally biased region" description="Acidic residues" evidence="8">
    <location>
        <begin position="539"/>
        <end position="548"/>
    </location>
</feature>
<dbReference type="RefSeq" id="WP_343066032.1">
    <property type="nucleotide sequence ID" value="NZ_JACHVQ010000004.1"/>
</dbReference>
<feature type="transmembrane region" description="Helical" evidence="9">
    <location>
        <begin position="349"/>
        <end position="369"/>
    </location>
</feature>
<feature type="transmembrane region" description="Helical" evidence="9">
    <location>
        <begin position="147"/>
        <end position="169"/>
    </location>
</feature>
<dbReference type="Proteomes" id="UP000559182">
    <property type="component" value="Unassembled WGS sequence"/>
</dbReference>
<dbReference type="PROSITE" id="PS50850">
    <property type="entry name" value="MFS"/>
    <property type="match status" value="1"/>
</dbReference>
<organism evidence="11 12">
    <name type="scientific">Flexivirga oryzae</name>
    <dbReference type="NCBI Taxonomy" id="1794944"/>
    <lineage>
        <taxon>Bacteria</taxon>
        <taxon>Bacillati</taxon>
        <taxon>Actinomycetota</taxon>
        <taxon>Actinomycetes</taxon>
        <taxon>Micrococcales</taxon>
        <taxon>Dermacoccaceae</taxon>
        <taxon>Flexivirga</taxon>
    </lineage>
</organism>
<dbReference type="InterPro" id="IPR036259">
    <property type="entry name" value="MFS_trans_sf"/>
</dbReference>
<dbReference type="InterPro" id="IPR011701">
    <property type="entry name" value="MFS"/>
</dbReference>
<feature type="transmembrane region" description="Helical" evidence="9">
    <location>
        <begin position="320"/>
        <end position="342"/>
    </location>
</feature>
<gene>
    <name evidence="11" type="ORF">FHU39_004035</name>
</gene>
<dbReference type="Gene3D" id="1.20.1250.20">
    <property type="entry name" value="MFS general substrate transporter like domains"/>
    <property type="match status" value="1"/>
</dbReference>
<dbReference type="GO" id="GO:0022857">
    <property type="term" value="F:transmembrane transporter activity"/>
    <property type="evidence" value="ECO:0007669"/>
    <property type="project" value="InterPro"/>
</dbReference>
<reference evidence="11 12" key="1">
    <citation type="submission" date="2020-08" db="EMBL/GenBank/DDBJ databases">
        <title>Sequencing the genomes of 1000 actinobacteria strains.</title>
        <authorList>
            <person name="Klenk H.-P."/>
        </authorList>
    </citation>
    <scope>NUCLEOTIDE SEQUENCE [LARGE SCALE GENOMIC DNA]</scope>
    <source>
        <strain evidence="11 12">DSM 105369</strain>
    </source>
</reference>
<dbReference type="EMBL" id="JACHVQ010000004">
    <property type="protein sequence ID" value="MBB2893999.1"/>
    <property type="molecule type" value="Genomic_DNA"/>
</dbReference>
<feature type="transmembrane region" description="Helical" evidence="9">
    <location>
        <begin position="284"/>
        <end position="308"/>
    </location>
</feature>
<dbReference type="InterPro" id="IPR020846">
    <property type="entry name" value="MFS_dom"/>
</dbReference>
<dbReference type="Pfam" id="PF07690">
    <property type="entry name" value="MFS_1"/>
    <property type="match status" value="1"/>
</dbReference>
<dbReference type="GO" id="GO:0005886">
    <property type="term" value="C:plasma membrane"/>
    <property type="evidence" value="ECO:0007669"/>
    <property type="project" value="UniProtKB-SubCell"/>
</dbReference>
<feature type="transmembrane region" description="Helical" evidence="9">
    <location>
        <begin position="58"/>
        <end position="77"/>
    </location>
</feature>
<keyword evidence="12" id="KW-1185">Reference proteome</keyword>
<evidence type="ECO:0000256" key="9">
    <source>
        <dbReference type="SAM" id="Phobius"/>
    </source>
</evidence>
<keyword evidence="4" id="KW-1003">Cell membrane</keyword>
<comment type="subcellular location">
    <subcellularLocation>
        <location evidence="1">Cell membrane</location>
        <topology evidence="1">Multi-pass membrane protein</topology>
    </subcellularLocation>
</comment>
<dbReference type="PRINTS" id="PR01036">
    <property type="entry name" value="TCRTETB"/>
</dbReference>
<evidence type="ECO:0000256" key="6">
    <source>
        <dbReference type="ARBA" id="ARBA00022989"/>
    </source>
</evidence>
<feature type="region of interest" description="Disordered" evidence="8">
    <location>
        <begin position="536"/>
        <end position="584"/>
    </location>
</feature>
<evidence type="ECO:0000256" key="4">
    <source>
        <dbReference type="ARBA" id="ARBA00022475"/>
    </source>
</evidence>
<comment type="caution">
    <text evidence="11">The sequence shown here is derived from an EMBL/GenBank/DDBJ whole genome shotgun (WGS) entry which is preliminary data.</text>
</comment>
<evidence type="ECO:0000256" key="3">
    <source>
        <dbReference type="ARBA" id="ARBA00022448"/>
    </source>
</evidence>
<evidence type="ECO:0000313" key="11">
    <source>
        <dbReference type="EMBL" id="MBB2893999.1"/>
    </source>
</evidence>
<keyword evidence="6 9" id="KW-1133">Transmembrane helix</keyword>
<evidence type="ECO:0000256" key="5">
    <source>
        <dbReference type="ARBA" id="ARBA00022692"/>
    </source>
</evidence>
<keyword evidence="3" id="KW-0813">Transport</keyword>
<comment type="similarity">
    <text evidence="2">Belongs to the major facilitator superfamily. TCR/Tet family.</text>
</comment>
<feature type="transmembrane region" description="Helical" evidence="9">
    <location>
        <begin position="181"/>
        <end position="202"/>
    </location>
</feature>
<accession>A0A839NAY8</accession>
<sequence length="584" mass="61292">MSNATAAKTAPVSGEYTHRQILTILTGLLLGMFLAALDQTIVSTAIPRIANELHGLSIQAWVTTAYLITSTITTPIYGKLGDLYGRKKLFIFAIGVFITGSAMCSFATSMYELAAFRAFQGIGAGGLMTLVLAIIGDLVPPRERAKYTGYFMATFGTSSVLGPVVGGFLAQTNSFLGVTGWRWVFLVNVPIGILALFVVSATLHLPHTRREARIDWWGAVALVVALVPLLTVAEQGRTWGWGSVTSMACYVIGVIGVAAFVWIEHVMGADALIPLRIFKIRAASVTIVASVIVGMGMFGGITVLPLYMQIVHGASPMTSGLMMLPMVAGMMIASIVSGLITASTGRIRGFPILGTLVATAGMALLWLFVTADTSLVLVMLMMFLVGLGLGNCMQPLTLIVQNAVPPQEIGVATSAATFFRQTGGTIGVAVFLSILFSTLGDKIKDALAAAMKADPSLATPANQKVFGKIAATVENDSTILQQVPHKIAHPFMVGFADSMDLIFLCAAVLMFIAFLVLLLMPPVELRAQSAQAAAAAEGGAEDPGEGLEPEPVGVGAGTAGRHIAESGDTLSEVDESLSPRHSAD</sequence>
<dbReference type="PANTHER" id="PTHR23501">
    <property type="entry name" value="MAJOR FACILITATOR SUPERFAMILY"/>
    <property type="match status" value="1"/>
</dbReference>
<evidence type="ECO:0000256" key="1">
    <source>
        <dbReference type="ARBA" id="ARBA00004651"/>
    </source>
</evidence>
<dbReference type="NCBIfam" id="TIGR00711">
    <property type="entry name" value="efflux_EmrB"/>
    <property type="match status" value="1"/>
</dbReference>
<feature type="transmembrane region" description="Helical" evidence="9">
    <location>
        <begin position="214"/>
        <end position="233"/>
    </location>
</feature>
<feature type="domain" description="Major facilitator superfamily (MFS) profile" evidence="10">
    <location>
        <begin position="24"/>
        <end position="525"/>
    </location>
</feature>
<feature type="transmembrane region" description="Helical" evidence="9">
    <location>
        <begin position="89"/>
        <end position="108"/>
    </location>
</feature>
<evidence type="ECO:0000313" key="12">
    <source>
        <dbReference type="Proteomes" id="UP000559182"/>
    </source>
</evidence>
<dbReference type="FunFam" id="1.20.1720.10:FF:000004">
    <property type="entry name" value="EmrB/QacA family drug resistance transporter"/>
    <property type="match status" value="1"/>
</dbReference>
<protein>
    <submittedName>
        <fullName evidence="11">EmrB/QacA subfamily drug resistance transporter</fullName>
    </submittedName>
</protein>
<feature type="transmembrane region" description="Helical" evidence="9">
    <location>
        <begin position="114"/>
        <end position="135"/>
    </location>
</feature>
<keyword evidence="5 9" id="KW-0812">Transmembrane</keyword>
<feature type="transmembrane region" description="Helical" evidence="9">
    <location>
        <begin position="239"/>
        <end position="263"/>
    </location>
</feature>
<feature type="transmembrane region" description="Helical" evidence="9">
    <location>
        <begin position="21"/>
        <end position="46"/>
    </location>
</feature>
<dbReference type="SUPFAM" id="SSF103473">
    <property type="entry name" value="MFS general substrate transporter"/>
    <property type="match status" value="1"/>
</dbReference>
<evidence type="ECO:0000259" key="10">
    <source>
        <dbReference type="PROSITE" id="PS50850"/>
    </source>
</evidence>